<keyword evidence="4 9" id="KW-0812">Transmembrane</keyword>
<keyword evidence="6 9" id="KW-0333">Golgi apparatus</keyword>
<dbReference type="Pfam" id="PF03567">
    <property type="entry name" value="Sulfotransfer_2"/>
    <property type="match status" value="1"/>
</dbReference>
<reference evidence="10 11" key="2">
    <citation type="submission" date="2019-01" db="EMBL/GenBank/DDBJ databases">
        <title>The decoding of complex shrimp genome reveals the adaptation for benthos swimmer, frequently molting mechanism and breeding impact on genome.</title>
        <authorList>
            <person name="Sun Y."/>
            <person name="Gao Y."/>
            <person name="Yu Y."/>
        </authorList>
    </citation>
    <scope>NUCLEOTIDE SEQUENCE [LARGE SCALE GENOMIC DNA]</scope>
    <source>
        <tissue evidence="10">Muscle</tissue>
    </source>
</reference>
<sequence length="368" mass="42082">MMLGVSWQTITTLCGVALFGGLFVCIHLTLTESEYQFMHTQLSIRKTTESAVAKPGSGMKPDLRHVFQERREHLLERCRSLRITDAPHAQLWHSLLTVKSPGPLEVCVPPKAGSTSWRKLSQQLADQNHSSLRPASALLVRHPLSRLTSVYRDKYLGGAPISNYNRDWRERTGTTPPWMFYWQTYWLPALVSSGRLTPPKRFLEGLKEGAASDKSLNLGIRRLRDAVSSAFGSVQDELTKRCSNSSFTFQEFLEFVVWANDLGIRDVHWAPFTELCLPCQEDYHYILHLETIQEESRMLLKDVGYPEEFGLTTQHRTKGHTNTLTQDDFQYYEDVPESLMKGVLEIYMHDFDLFGYVPSVLNHGNTVL</sequence>
<comment type="caution">
    <text evidence="10">The sequence shown here is derived from an EMBL/GenBank/DDBJ whole genome shotgun (WGS) entry which is preliminary data.</text>
</comment>
<reference evidence="10 11" key="1">
    <citation type="submission" date="2018-04" db="EMBL/GenBank/DDBJ databases">
        <authorList>
            <person name="Zhang X."/>
            <person name="Yuan J."/>
            <person name="Li F."/>
            <person name="Xiang J."/>
        </authorList>
    </citation>
    <scope>NUCLEOTIDE SEQUENCE [LARGE SCALE GENOMIC DNA]</scope>
    <source>
        <tissue evidence="10">Muscle</tissue>
    </source>
</reference>
<evidence type="ECO:0000313" key="10">
    <source>
        <dbReference type="EMBL" id="ROT70028.1"/>
    </source>
</evidence>
<organism evidence="10 11">
    <name type="scientific">Penaeus vannamei</name>
    <name type="common">Whiteleg shrimp</name>
    <name type="synonym">Litopenaeus vannamei</name>
    <dbReference type="NCBI Taxonomy" id="6689"/>
    <lineage>
        <taxon>Eukaryota</taxon>
        <taxon>Metazoa</taxon>
        <taxon>Ecdysozoa</taxon>
        <taxon>Arthropoda</taxon>
        <taxon>Crustacea</taxon>
        <taxon>Multicrustacea</taxon>
        <taxon>Malacostraca</taxon>
        <taxon>Eumalacostraca</taxon>
        <taxon>Eucarida</taxon>
        <taxon>Decapoda</taxon>
        <taxon>Dendrobranchiata</taxon>
        <taxon>Penaeoidea</taxon>
        <taxon>Penaeidae</taxon>
        <taxon>Penaeus</taxon>
    </lineage>
</organism>
<dbReference type="InterPro" id="IPR005331">
    <property type="entry name" value="Sulfotransferase"/>
</dbReference>
<dbReference type="InterPro" id="IPR018011">
    <property type="entry name" value="Carb_sulfotrans_8-10"/>
</dbReference>
<dbReference type="GO" id="GO:0016051">
    <property type="term" value="P:carbohydrate biosynthetic process"/>
    <property type="evidence" value="ECO:0007669"/>
    <property type="project" value="InterPro"/>
</dbReference>
<dbReference type="AlphaFoldDB" id="A0A423T165"/>
<feature type="transmembrane region" description="Helical" evidence="9">
    <location>
        <begin position="6"/>
        <end position="30"/>
    </location>
</feature>
<dbReference type="OrthoDB" id="6344560at2759"/>
<accession>A0A423T165</accession>
<evidence type="ECO:0000256" key="7">
    <source>
        <dbReference type="ARBA" id="ARBA00023136"/>
    </source>
</evidence>
<keyword evidence="9" id="KW-0119">Carbohydrate metabolism</keyword>
<keyword evidence="11" id="KW-1185">Reference proteome</keyword>
<keyword evidence="8 9" id="KW-0325">Glycoprotein</keyword>
<dbReference type="Proteomes" id="UP000283509">
    <property type="component" value="Unassembled WGS sequence"/>
</dbReference>
<dbReference type="PANTHER" id="PTHR12137:SF54">
    <property type="entry name" value="CARBOHYDRATE SULFOTRANSFERASE"/>
    <property type="match status" value="1"/>
</dbReference>
<evidence type="ECO:0000256" key="5">
    <source>
        <dbReference type="ARBA" id="ARBA00022989"/>
    </source>
</evidence>
<comment type="similarity">
    <text evidence="2 9">Belongs to the sulfotransferase 2 family.</text>
</comment>
<keyword evidence="3 9" id="KW-0808">Transferase</keyword>
<evidence type="ECO:0000313" key="11">
    <source>
        <dbReference type="Proteomes" id="UP000283509"/>
    </source>
</evidence>
<dbReference type="GO" id="GO:0008146">
    <property type="term" value="F:sulfotransferase activity"/>
    <property type="evidence" value="ECO:0007669"/>
    <property type="project" value="InterPro"/>
</dbReference>
<keyword evidence="9" id="KW-0735">Signal-anchor</keyword>
<dbReference type="EC" id="2.8.2.-" evidence="9"/>
<comment type="subcellular location">
    <subcellularLocation>
        <location evidence="1 9">Golgi apparatus membrane</location>
        <topology evidence="1 9">Single-pass type II membrane protein</topology>
    </subcellularLocation>
</comment>
<dbReference type="PANTHER" id="PTHR12137">
    <property type="entry name" value="CARBOHYDRATE SULFOTRANSFERASE"/>
    <property type="match status" value="1"/>
</dbReference>
<gene>
    <name evidence="10" type="ORF">C7M84_011706</name>
</gene>
<evidence type="ECO:0000256" key="9">
    <source>
        <dbReference type="RuleBase" id="RU364020"/>
    </source>
</evidence>
<keyword evidence="5 9" id="KW-1133">Transmembrane helix</keyword>
<dbReference type="GO" id="GO:0000139">
    <property type="term" value="C:Golgi membrane"/>
    <property type="evidence" value="ECO:0007669"/>
    <property type="project" value="UniProtKB-SubCell"/>
</dbReference>
<evidence type="ECO:0000256" key="6">
    <source>
        <dbReference type="ARBA" id="ARBA00023034"/>
    </source>
</evidence>
<evidence type="ECO:0000256" key="2">
    <source>
        <dbReference type="ARBA" id="ARBA00006339"/>
    </source>
</evidence>
<evidence type="ECO:0000256" key="4">
    <source>
        <dbReference type="ARBA" id="ARBA00022692"/>
    </source>
</evidence>
<name>A0A423T165_PENVA</name>
<evidence type="ECO:0000256" key="8">
    <source>
        <dbReference type="ARBA" id="ARBA00023180"/>
    </source>
</evidence>
<evidence type="ECO:0000256" key="3">
    <source>
        <dbReference type="ARBA" id="ARBA00022679"/>
    </source>
</evidence>
<protein>
    <recommendedName>
        <fullName evidence="9">Carbohydrate sulfotransferase</fullName>
        <ecNumber evidence="9">2.8.2.-</ecNumber>
    </recommendedName>
</protein>
<proteinExistence type="inferred from homology"/>
<dbReference type="EMBL" id="QCYY01002482">
    <property type="protein sequence ID" value="ROT70028.1"/>
    <property type="molecule type" value="Genomic_DNA"/>
</dbReference>
<evidence type="ECO:0000256" key="1">
    <source>
        <dbReference type="ARBA" id="ARBA00004323"/>
    </source>
</evidence>
<keyword evidence="7 9" id="KW-0472">Membrane</keyword>